<dbReference type="InterPro" id="IPR050226">
    <property type="entry name" value="NagZ_Beta-hexosaminidase"/>
</dbReference>
<name>A0A1M7JIZ2_9BACT</name>
<evidence type="ECO:0000256" key="3">
    <source>
        <dbReference type="ARBA" id="ARBA00012663"/>
    </source>
</evidence>
<dbReference type="PROSITE" id="PS00775">
    <property type="entry name" value="GLYCOSYL_HYDROL_F3"/>
    <property type="match status" value="1"/>
</dbReference>
<feature type="signal peptide" evidence="7">
    <location>
        <begin position="1"/>
        <end position="23"/>
    </location>
</feature>
<dbReference type="PRINTS" id="PR00133">
    <property type="entry name" value="GLHYDRLASE3"/>
</dbReference>
<dbReference type="EC" id="3.2.1.52" evidence="3"/>
<dbReference type="PANTHER" id="PTHR30480:SF13">
    <property type="entry name" value="BETA-HEXOSAMINIDASE"/>
    <property type="match status" value="1"/>
</dbReference>
<feature type="chain" id="PRO_5012748669" description="beta-N-acetylhexosaminidase" evidence="7">
    <location>
        <begin position="24"/>
        <end position="989"/>
    </location>
</feature>
<keyword evidence="5" id="KW-0326">Glycosidase</keyword>
<evidence type="ECO:0000313" key="10">
    <source>
        <dbReference type="EMBL" id="SHM52861.1"/>
    </source>
</evidence>
<protein>
    <recommendedName>
        <fullName evidence="3">beta-N-acetylhexosaminidase</fullName>
        <ecNumber evidence="3">3.2.1.52</ecNumber>
    </recommendedName>
</protein>
<dbReference type="InterPro" id="IPR001764">
    <property type="entry name" value="Glyco_hydro_3_N"/>
</dbReference>
<reference evidence="10 11" key="1">
    <citation type="submission" date="2016-11" db="EMBL/GenBank/DDBJ databases">
        <authorList>
            <person name="Jaros S."/>
            <person name="Januszkiewicz K."/>
            <person name="Wedrychowicz H."/>
        </authorList>
    </citation>
    <scope>NUCLEOTIDE SEQUENCE [LARGE SCALE GENOMIC DNA]</scope>
    <source>
        <strain evidence="10 11">CGMCC 1.6102</strain>
    </source>
</reference>
<dbReference type="AlphaFoldDB" id="A0A1M7JIZ2"/>
<comment type="catalytic activity">
    <reaction evidence="1">
        <text>Hydrolysis of terminal non-reducing N-acetyl-D-hexosamine residues in N-acetyl-beta-D-hexosaminides.</text>
        <dbReference type="EC" id="3.2.1.52"/>
    </reaction>
</comment>
<keyword evidence="11" id="KW-1185">Reference proteome</keyword>
<evidence type="ECO:0000256" key="5">
    <source>
        <dbReference type="ARBA" id="ARBA00023295"/>
    </source>
</evidence>
<evidence type="ECO:0000256" key="6">
    <source>
        <dbReference type="SAM" id="MobiDB-lite"/>
    </source>
</evidence>
<sequence length="989" mass="110757">MCQKVYAFTFCCILLLGLVSSHYHVPDRDLFQSENATDQQIWVDSVFNSLTFEQRLGQLFMVAAYSNKGKAHQEEIAQLIKDENLGGLIFFQGGPVRQAHLTNEYQQMARTPLFIAMDAEWGLGMRLDSVLRFPKQMTLGAAAEEVLVYQMGREIARQFGEMGMHINFAPVVDVNSDPDNPVIGYRSFGEEKKLVSRKSLAYMQGLQDHGVIANAKHFPGHGNTSSDSHFTTPVIRSSKESIVDVDLYPYREMIDKGLMSIMVAHLHIPSLGSEASLPTTLSPKVVTGLLREEMNFQGLVFTDALNMKGVSNLHKPGEVDLLALLAGNDVLLYAEDVPKSKALILEAVADGKISKEEIDSRVRKILNAKYWAGLHRPQHINTQKLVERLSNFGTKALIEQLYASSITVLSNQTEAIPIRHLDTRRMASLTLGGKGDTFKSYLDKYAEFTHYTLRSNSNQYNFAAMEENLKEYSTIVVGVMGMTNNRRRNYGLNKEEIAFIDKLQENHEVITVVFGNAYSVGNFREQENLILVYEENEFTESLAPQVIFGGRPGTGKLPIGTDQQWVVGHGIQTPSLDRLAYSTPEAQNMDSRELLKIDVLMEKAIADKATPGGTVLVAKNGAVVFEKFYGHHDYSKSVPVNEKTLYDLASLTKVMATTQAIMFLESRGLIDLDEKLATYLPELAGTNKAGIRIRDILTHEAGLVPYIPHFTNTLEGSEWKKEYYSDKNQAPYTLPVANGLFALQSLPDSLWKWTVASNLRYSGTKSGRYSYRYSDVGMYLLHRLIETRINQPMNEFLEQHFYAPLGMHRFGYLPLQKFDPGQIAPTEDDRLFRKTLVQGYVHDPGAALYGGVAGHAGLFGTANDLAKLMQLMLQGGKYGPVEILDEETIEKFTRKHSFRSRRALGWDKPDPQPDKGPTGDLAPPGTFGHTGFTGTAAWADPENQLIYIFLSNRVHPDAGNNRLLRENIRSDIQDIIYKSINSHILLAKK</sequence>
<keyword evidence="7" id="KW-0732">Signal</keyword>
<dbReference type="Gene3D" id="3.40.50.1700">
    <property type="entry name" value="Glycoside hydrolase family 3 C-terminal domain"/>
    <property type="match status" value="1"/>
</dbReference>
<dbReference type="InterPro" id="IPR001466">
    <property type="entry name" value="Beta-lactam-related"/>
</dbReference>
<evidence type="ECO:0000259" key="9">
    <source>
        <dbReference type="Pfam" id="PF00933"/>
    </source>
</evidence>
<evidence type="ECO:0000256" key="1">
    <source>
        <dbReference type="ARBA" id="ARBA00001231"/>
    </source>
</evidence>
<feature type="domain" description="Beta-lactamase-related" evidence="8">
    <location>
        <begin position="600"/>
        <end position="959"/>
    </location>
</feature>
<dbReference type="GO" id="GO:0004563">
    <property type="term" value="F:beta-N-acetylhexosaminidase activity"/>
    <property type="evidence" value="ECO:0007669"/>
    <property type="project" value="UniProtKB-EC"/>
</dbReference>
<feature type="compositionally biased region" description="Basic and acidic residues" evidence="6">
    <location>
        <begin position="904"/>
        <end position="913"/>
    </location>
</feature>
<dbReference type="InterPro" id="IPR036962">
    <property type="entry name" value="Glyco_hydro_3_N_sf"/>
</dbReference>
<dbReference type="PANTHER" id="PTHR30480">
    <property type="entry name" value="BETA-HEXOSAMINIDASE-RELATED"/>
    <property type="match status" value="1"/>
</dbReference>
<evidence type="ECO:0000256" key="7">
    <source>
        <dbReference type="SAM" id="SignalP"/>
    </source>
</evidence>
<gene>
    <name evidence="10" type="ORF">SAMN04488057_10232</name>
</gene>
<dbReference type="Proteomes" id="UP000184513">
    <property type="component" value="Unassembled WGS sequence"/>
</dbReference>
<dbReference type="Pfam" id="PF00144">
    <property type="entry name" value="Beta-lactamase"/>
    <property type="match status" value="1"/>
</dbReference>
<dbReference type="InterPro" id="IPR017853">
    <property type="entry name" value="GH"/>
</dbReference>
<dbReference type="OrthoDB" id="9805821at2"/>
<keyword evidence="4" id="KW-0378">Hydrolase</keyword>
<evidence type="ECO:0000256" key="4">
    <source>
        <dbReference type="ARBA" id="ARBA00022801"/>
    </source>
</evidence>
<evidence type="ECO:0000313" key="11">
    <source>
        <dbReference type="Proteomes" id="UP000184513"/>
    </source>
</evidence>
<dbReference type="RefSeq" id="WP_073091638.1">
    <property type="nucleotide sequence ID" value="NZ_FRCY01000002.1"/>
</dbReference>
<dbReference type="Gene3D" id="3.20.20.300">
    <property type="entry name" value="Glycoside hydrolase, family 3, N-terminal domain"/>
    <property type="match status" value="1"/>
</dbReference>
<dbReference type="GO" id="GO:0005975">
    <property type="term" value="P:carbohydrate metabolic process"/>
    <property type="evidence" value="ECO:0007669"/>
    <property type="project" value="InterPro"/>
</dbReference>
<dbReference type="Gene3D" id="3.40.710.10">
    <property type="entry name" value="DD-peptidase/beta-lactamase superfamily"/>
    <property type="match status" value="1"/>
</dbReference>
<organism evidence="10 11">
    <name type="scientific">Cyclobacterium lianum</name>
    <dbReference type="NCBI Taxonomy" id="388280"/>
    <lineage>
        <taxon>Bacteria</taxon>
        <taxon>Pseudomonadati</taxon>
        <taxon>Bacteroidota</taxon>
        <taxon>Cytophagia</taxon>
        <taxon>Cytophagales</taxon>
        <taxon>Cyclobacteriaceae</taxon>
        <taxon>Cyclobacterium</taxon>
    </lineage>
</organism>
<dbReference type="GO" id="GO:0009254">
    <property type="term" value="P:peptidoglycan turnover"/>
    <property type="evidence" value="ECO:0007669"/>
    <property type="project" value="TreeGrafter"/>
</dbReference>
<evidence type="ECO:0000256" key="2">
    <source>
        <dbReference type="ARBA" id="ARBA00005336"/>
    </source>
</evidence>
<dbReference type="InterPro" id="IPR019800">
    <property type="entry name" value="Glyco_hydro_3_AS"/>
</dbReference>
<dbReference type="InterPro" id="IPR012338">
    <property type="entry name" value="Beta-lactam/transpept-like"/>
</dbReference>
<dbReference type="SUPFAM" id="SSF56601">
    <property type="entry name" value="beta-lactamase/transpeptidase-like"/>
    <property type="match status" value="1"/>
</dbReference>
<feature type="region of interest" description="Disordered" evidence="6">
    <location>
        <begin position="902"/>
        <end position="926"/>
    </location>
</feature>
<dbReference type="InterPro" id="IPR036881">
    <property type="entry name" value="Glyco_hydro_3_C_sf"/>
</dbReference>
<feature type="domain" description="Glycoside hydrolase family 3 N-terminal" evidence="9">
    <location>
        <begin position="52"/>
        <end position="367"/>
    </location>
</feature>
<dbReference type="Pfam" id="PF00933">
    <property type="entry name" value="Glyco_hydro_3"/>
    <property type="match status" value="1"/>
</dbReference>
<accession>A0A1M7JIZ2</accession>
<evidence type="ECO:0000259" key="8">
    <source>
        <dbReference type="Pfam" id="PF00144"/>
    </source>
</evidence>
<proteinExistence type="inferred from homology"/>
<dbReference type="EMBL" id="FRCY01000002">
    <property type="protein sequence ID" value="SHM52861.1"/>
    <property type="molecule type" value="Genomic_DNA"/>
</dbReference>
<comment type="similarity">
    <text evidence="2">Belongs to the glycosyl hydrolase 3 family.</text>
</comment>
<dbReference type="STRING" id="388280.SAMN04488057_10232"/>
<dbReference type="SUPFAM" id="SSF51445">
    <property type="entry name" value="(Trans)glycosidases"/>
    <property type="match status" value="1"/>
</dbReference>